<dbReference type="EMBL" id="AEDO01000046">
    <property type="protein sequence ID" value="EFL45516.1"/>
    <property type="molecule type" value="Genomic_DNA"/>
</dbReference>
<name>E1KSR0_9BACT</name>
<organism evidence="1 2">
    <name type="scientific">Prevotella disiens FB035-09AN</name>
    <dbReference type="NCBI Taxonomy" id="866771"/>
    <lineage>
        <taxon>Bacteria</taxon>
        <taxon>Pseudomonadati</taxon>
        <taxon>Bacteroidota</taxon>
        <taxon>Bacteroidia</taxon>
        <taxon>Bacteroidales</taxon>
        <taxon>Prevotellaceae</taxon>
        <taxon>Prevotella</taxon>
    </lineage>
</organism>
<sequence length="33" mass="4090">MGMWKEFKIHVFRNFKTVSFIKLYSYFLSQSLL</sequence>
<dbReference type="AlphaFoldDB" id="E1KSR0"/>
<proteinExistence type="predicted"/>
<comment type="caution">
    <text evidence="1">The sequence shown here is derived from an EMBL/GenBank/DDBJ whole genome shotgun (WGS) entry which is preliminary data.</text>
</comment>
<evidence type="ECO:0000313" key="1">
    <source>
        <dbReference type="EMBL" id="EFL45516.1"/>
    </source>
</evidence>
<gene>
    <name evidence="1" type="ORF">HMPREF9296_1721</name>
</gene>
<protein>
    <submittedName>
        <fullName evidence="1">Uncharacterized protein</fullName>
    </submittedName>
</protein>
<dbReference type="Proteomes" id="UP000003610">
    <property type="component" value="Unassembled WGS sequence"/>
</dbReference>
<evidence type="ECO:0000313" key="2">
    <source>
        <dbReference type="Proteomes" id="UP000003610"/>
    </source>
</evidence>
<reference evidence="1 2" key="1">
    <citation type="submission" date="2010-08" db="EMBL/GenBank/DDBJ databases">
        <authorList>
            <person name="Durkin A.S."/>
            <person name="Madupu R."/>
            <person name="Torralba M."/>
            <person name="Gillis M."/>
            <person name="Methe B."/>
            <person name="Sutton G."/>
            <person name="Nelson K.E."/>
        </authorList>
    </citation>
    <scope>NUCLEOTIDE SEQUENCE [LARGE SCALE GENOMIC DNA]</scope>
    <source>
        <strain evidence="1 2">FB035-09AN</strain>
    </source>
</reference>
<accession>E1KSR0</accession>